<sequence>MHVTMYTWEDLILFLAWGLVCYLWGAGERKYKRRSYQPRMPTKMPNVPTPPPPPTPLNNMCKGGWNSPPTTPRPTNSPPGQGRRDN</sequence>
<dbReference type="EMBL" id="LBTX01000021">
    <property type="protein sequence ID" value="KKQ48966.1"/>
    <property type="molecule type" value="Genomic_DNA"/>
</dbReference>
<dbReference type="Proteomes" id="UP000034231">
    <property type="component" value="Unassembled WGS sequence"/>
</dbReference>
<proteinExistence type="predicted"/>
<feature type="compositionally biased region" description="Pro residues" evidence="1">
    <location>
        <begin position="47"/>
        <end position="56"/>
    </location>
</feature>
<feature type="region of interest" description="Disordered" evidence="1">
    <location>
        <begin position="34"/>
        <end position="86"/>
    </location>
</feature>
<feature type="transmembrane region" description="Helical" evidence="2">
    <location>
        <begin position="6"/>
        <end position="25"/>
    </location>
</feature>
<name>A0A0G0L8F3_9BACT</name>
<comment type="caution">
    <text evidence="3">The sequence shown here is derived from an EMBL/GenBank/DDBJ whole genome shotgun (WGS) entry which is preliminary data.</text>
</comment>
<reference evidence="3 4" key="1">
    <citation type="journal article" date="2015" name="Nature">
        <title>rRNA introns, odd ribosomes, and small enigmatic genomes across a large radiation of phyla.</title>
        <authorList>
            <person name="Brown C.T."/>
            <person name="Hug L.A."/>
            <person name="Thomas B.C."/>
            <person name="Sharon I."/>
            <person name="Castelle C.J."/>
            <person name="Singh A."/>
            <person name="Wilkins M.J."/>
            <person name="Williams K.H."/>
            <person name="Banfield J.F."/>
        </authorList>
    </citation>
    <scope>NUCLEOTIDE SEQUENCE [LARGE SCALE GENOMIC DNA]</scope>
</reference>
<organism evidence="3 4">
    <name type="scientific">Candidatus Shapirobacteria bacterium GW2011_GWE1_38_10</name>
    <dbReference type="NCBI Taxonomy" id="1618488"/>
    <lineage>
        <taxon>Bacteria</taxon>
        <taxon>Candidatus Shapironibacteriota</taxon>
    </lineage>
</organism>
<evidence type="ECO:0000256" key="2">
    <source>
        <dbReference type="SAM" id="Phobius"/>
    </source>
</evidence>
<gene>
    <name evidence="3" type="ORF">US68_C0021G0002</name>
</gene>
<evidence type="ECO:0000313" key="3">
    <source>
        <dbReference type="EMBL" id="KKQ48966.1"/>
    </source>
</evidence>
<keyword evidence="2" id="KW-0472">Membrane</keyword>
<evidence type="ECO:0000313" key="4">
    <source>
        <dbReference type="Proteomes" id="UP000034231"/>
    </source>
</evidence>
<protein>
    <submittedName>
        <fullName evidence="3">Uncharacterized protein</fullName>
    </submittedName>
</protein>
<keyword evidence="2" id="KW-0812">Transmembrane</keyword>
<dbReference type="AlphaFoldDB" id="A0A0G0L8F3"/>
<keyword evidence="2" id="KW-1133">Transmembrane helix</keyword>
<evidence type="ECO:0000256" key="1">
    <source>
        <dbReference type="SAM" id="MobiDB-lite"/>
    </source>
</evidence>
<accession>A0A0G0L8F3</accession>